<proteinExistence type="predicted"/>
<evidence type="ECO:0000313" key="2">
    <source>
        <dbReference type="EMBL" id="OEL37786.1"/>
    </source>
</evidence>
<dbReference type="InterPro" id="IPR002182">
    <property type="entry name" value="NB-ARC"/>
</dbReference>
<feature type="domain" description="NB-ARC" evidence="1">
    <location>
        <begin position="66"/>
        <end position="211"/>
    </location>
</feature>
<dbReference type="Proteomes" id="UP000095767">
    <property type="component" value="Unassembled WGS sequence"/>
</dbReference>
<dbReference type="PANTHER" id="PTHR36766">
    <property type="entry name" value="PLANT BROAD-SPECTRUM MILDEW RESISTANCE PROTEIN RPW8"/>
    <property type="match status" value="1"/>
</dbReference>
<evidence type="ECO:0000313" key="3">
    <source>
        <dbReference type="Proteomes" id="UP000095767"/>
    </source>
</evidence>
<dbReference type="OrthoDB" id="695579at2759"/>
<dbReference type="Gene3D" id="3.40.50.300">
    <property type="entry name" value="P-loop containing nucleotide triphosphate hydrolases"/>
    <property type="match status" value="1"/>
</dbReference>
<gene>
    <name evidence="2" type="ORF">BAE44_0001195</name>
</gene>
<protein>
    <submittedName>
        <fullName evidence="2">Disease resistance protein RGA2</fullName>
    </submittedName>
</protein>
<dbReference type="SUPFAM" id="SSF52540">
    <property type="entry name" value="P-loop containing nucleoside triphosphate hydrolases"/>
    <property type="match status" value="1"/>
</dbReference>
<dbReference type="PRINTS" id="PR00364">
    <property type="entry name" value="DISEASERSIST"/>
</dbReference>
<dbReference type="AlphaFoldDB" id="A0A1E5WK59"/>
<organism evidence="2 3">
    <name type="scientific">Dichanthelium oligosanthes</name>
    <dbReference type="NCBI Taxonomy" id="888268"/>
    <lineage>
        <taxon>Eukaryota</taxon>
        <taxon>Viridiplantae</taxon>
        <taxon>Streptophyta</taxon>
        <taxon>Embryophyta</taxon>
        <taxon>Tracheophyta</taxon>
        <taxon>Spermatophyta</taxon>
        <taxon>Magnoliopsida</taxon>
        <taxon>Liliopsida</taxon>
        <taxon>Poales</taxon>
        <taxon>Poaceae</taxon>
        <taxon>PACMAD clade</taxon>
        <taxon>Panicoideae</taxon>
        <taxon>Panicodae</taxon>
        <taxon>Paniceae</taxon>
        <taxon>Dichantheliinae</taxon>
        <taxon>Dichanthelium</taxon>
    </lineage>
</organism>
<dbReference type="Pfam" id="PF00931">
    <property type="entry name" value="NB-ARC"/>
    <property type="match status" value="1"/>
</dbReference>
<dbReference type="InterPro" id="IPR027417">
    <property type="entry name" value="P-loop_NTPase"/>
</dbReference>
<dbReference type="GO" id="GO:0043531">
    <property type="term" value="F:ADP binding"/>
    <property type="evidence" value="ECO:0007669"/>
    <property type="project" value="InterPro"/>
</dbReference>
<dbReference type="EMBL" id="LWDX02004224">
    <property type="protein sequence ID" value="OEL37786.1"/>
    <property type="molecule type" value="Genomic_DNA"/>
</dbReference>
<evidence type="ECO:0000259" key="1">
    <source>
        <dbReference type="Pfam" id="PF00931"/>
    </source>
</evidence>
<sequence length="251" mass="28627">MRITMSNKMRNIRLKLDKIAKDQKKFPRQALPTPTTQDSTKKWRETFLGDRDEIEMIGREREKKDILSKVLQKNIEQESSIIPVVGLGGMGKTTLAKAVYTDKETNMFDVKAWVHVSMDFELNKIVSTIISHVEGSPPANDVDLQYLKSQLDRILCGKFYLIVLDDLWEEGSSKLENLMNMLQSGKKGSNIIVTTRSEKVVSTLSATTMRSSYFQIVDPIKLEAMQWSTSSRYGSWLCDAEGLHGRRMVEN</sequence>
<comment type="caution">
    <text evidence="2">The sequence shown here is derived from an EMBL/GenBank/DDBJ whole genome shotgun (WGS) entry which is preliminary data.</text>
</comment>
<dbReference type="PANTHER" id="PTHR36766:SF40">
    <property type="entry name" value="DISEASE RESISTANCE PROTEIN RGA3"/>
    <property type="match status" value="1"/>
</dbReference>
<accession>A0A1E5WK59</accession>
<dbReference type="STRING" id="888268.A0A1E5WK59"/>
<keyword evidence="3" id="KW-1185">Reference proteome</keyword>
<name>A0A1E5WK59_9POAL</name>
<reference evidence="2 3" key="1">
    <citation type="submission" date="2016-09" db="EMBL/GenBank/DDBJ databases">
        <title>The draft genome of Dichanthelium oligosanthes: A C3 panicoid grass species.</title>
        <authorList>
            <person name="Studer A.J."/>
            <person name="Schnable J.C."/>
            <person name="Brutnell T.P."/>
        </authorList>
    </citation>
    <scope>NUCLEOTIDE SEQUENCE [LARGE SCALE GENOMIC DNA]</scope>
    <source>
        <strain evidence="3">cv. Kellogg 1175</strain>
        <tissue evidence="2">Leaf</tissue>
    </source>
</reference>